<reference evidence="2" key="1">
    <citation type="submission" date="2023-08" db="EMBL/GenBank/DDBJ databases">
        <authorList>
            <person name="Alioto T."/>
            <person name="Alioto T."/>
            <person name="Gomez Garrido J."/>
        </authorList>
    </citation>
    <scope>NUCLEOTIDE SEQUENCE</scope>
</reference>
<evidence type="ECO:0000313" key="2">
    <source>
        <dbReference type="EMBL" id="CAJ1082410.1"/>
    </source>
</evidence>
<feature type="region of interest" description="Disordered" evidence="1">
    <location>
        <begin position="86"/>
        <end position="110"/>
    </location>
</feature>
<feature type="region of interest" description="Disordered" evidence="1">
    <location>
        <begin position="1"/>
        <end position="28"/>
    </location>
</feature>
<proteinExistence type="predicted"/>
<keyword evidence="3" id="KW-1185">Reference proteome</keyword>
<name>A0AAV1H9R5_XYRNO</name>
<dbReference type="Proteomes" id="UP001178508">
    <property type="component" value="Chromosome 20"/>
</dbReference>
<evidence type="ECO:0000313" key="3">
    <source>
        <dbReference type="Proteomes" id="UP001178508"/>
    </source>
</evidence>
<sequence length="125" mass="13364">MNPPTTTTTTIASSSTTTTTTTTTTITAAPPTGILSRYLRKVLRGTRVRGIGWGGCVRGGGGGRKGERQREGEREKEIIWALHQRFSPSTSSSSSSCSCPSWSPEGPGRRPYASQPCNLFITLIC</sequence>
<gene>
    <name evidence="2" type="ORF">XNOV1_A008345</name>
</gene>
<dbReference type="EMBL" id="OY660883">
    <property type="protein sequence ID" value="CAJ1082410.1"/>
    <property type="molecule type" value="Genomic_DNA"/>
</dbReference>
<feature type="compositionally biased region" description="Low complexity" evidence="1">
    <location>
        <begin position="87"/>
        <end position="104"/>
    </location>
</feature>
<evidence type="ECO:0000256" key="1">
    <source>
        <dbReference type="SAM" id="MobiDB-lite"/>
    </source>
</evidence>
<dbReference type="AlphaFoldDB" id="A0AAV1H9R5"/>
<organism evidence="2 3">
    <name type="scientific">Xyrichtys novacula</name>
    <name type="common">Pearly razorfish</name>
    <name type="synonym">Hemipteronotus novacula</name>
    <dbReference type="NCBI Taxonomy" id="13765"/>
    <lineage>
        <taxon>Eukaryota</taxon>
        <taxon>Metazoa</taxon>
        <taxon>Chordata</taxon>
        <taxon>Craniata</taxon>
        <taxon>Vertebrata</taxon>
        <taxon>Euteleostomi</taxon>
        <taxon>Actinopterygii</taxon>
        <taxon>Neopterygii</taxon>
        <taxon>Teleostei</taxon>
        <taxon>Neoteleostei</taxon>
        <taxon>Acanthomorphata</taxon>
        <taxon>Eupercaria</taxon>
        <taxon>Labriformes</taxon>
        <taxon>Labridae</taxon>
        <taxon>Xyrichtys</taxon>
    </lineage>
</organism>
<protein>
    <submittedName>
        <fullName evidence="2">Uncharacterized protein</fullName>
    </submittedName>
</protein>
<accession>A0AAV1H9R5</accession>